<dbReference type="Proteomes" id="UP001287356">
    <property type="component" value="Unassembled WGS sequence"/>
</dbReference>
<comment type="caution">
    <text evidence="2">The sequence shown here is derived from an EMBL/GenBank/DDBJ whole genome shotgun (WGS) entry which is preliminary data.</text>
</comment>
<gene>
    <name evidence="2" type="ORF">B0T24DRAFT_77880</name>
</gene>
<proteinExistence type="predicted"/>
<organism evidence="2 3">
    <name type="scientific">Lasiosphaeria ovina</name>
    <dbReference type="NCBI Taxonomy" id="92902"/>
    <lineage>
        <taxon>Eukaryota</taxon>
        <taxon>Fungi</taxon>
        <taxon>Dikarya</taxon>
        <taxon>Ascomycota</taxon>
        <taxon>Pezizomycotina</taxon>
        <taxon>Sordariomycetes</taxon>
        <taxon>Sordariomycetidae</taxon>
        <taxon>Sordariales</taxon>
        <taxon>Lasiosphaeriaceae</taxon>
        <taxon>Lasiosphaeria</taxon>
    </lineage>
</organism>
<feature type="compositionally biased region" description="Acidic residues" evidence="1">
    <location>
        <begin position="29"/>
        <end position="47"/>
    </location>
</feature>
<name>A0AAE0NMH1_9PEZI</name>
<evidence type="ECO:0000313" key="2">
    <source>
        <dbReference type="EMBL" id="KAK3384267.1"/>
    </source>
</evidence>
<dbReference type="AlphaFoldDB" id="A0AAE0NMH1"/>
<dbReference type="EMBL" id="JAULSN010000001">
    <property type="protein sequence ID" value="KAK3384267.1"/>
    <property type="molecule type" value="Genomic_DNA"/>
</dbReference>
<sequence length="611" mass="66905">MAATATRTFEVPPDHLDASLEDFEHSTGGEEEEEDLPSEMAEDDVSDSEASAGGYSPPAWRRLGNGDRSSGFWRRSSDDDQLALALGGGGGAGFGTFGGQLQHQAYDSRESSPEYESADEGDLILAQAIRTRLPPDSMSPDKERSPAPEEYHVARQYLADADGEDVKVKVEDGGKGGALTTLGRFGKRSDVVGQQDANAGNNNYFRFALRAEVLQRTEPIEAAINLVRTSFGVIFGSRASMVISALVAFMSYAAMRSLFQPPAMRPVPDLVKVAGVARSFEPLIYYSERGIQQVGEIQATGVAVWDLSESVRSSNMTSAPIMVKELDELSDSLKTLAVELIKFFSSVNGDIDSILIVMDWARRELYQLQQQPSLPLSSAFDNIHNMLSNAGILENPTTGQATAIGVVASSIFGPSTPQRTKQTLQRTFREFLSVLEEAITNELQHSLTLLALYESIDYQFLNLARTVVRESSLQDELHDELLSSLWTRILGPRAADVNKYDRNRQLLLGVRKNTVLNKEIMIAHNHKLMILKANLETLRHKLVSPLVRSVNSSTISLDEQIRGLEDVGEYLESVRARQKGKLMEMLYGGSRGNVGLPGSATAAAEGSAYYD</sequence>
<reference evidence="2" key="2">
    <citation type="submission" date="2023-06" db="EMBL/GenBank/DDBJ databases">
        <authorList>
            <consortium name="Lawrence Berkeley National Laboratory"/>
            <person name="Haridas S."/>
            <person name="Hensen N."/>
            <person name="Bonometti L."/>
            <person name="Westerberg I."/>
            <person name="Brannstrom I.O."/>
            <person name="Guillou S."/>
            <person name="Cros-Aarteil S."/>
            <person name="Calhoun S."/>
            <person name="Kuo A."/>
            <person name="Mondo S."/>
            <person name="Pangilinan J."/>
            <person name="Riley R."/>
            <person name="Labutti K."/>
            <person name="Andreopoulos B."/>
            <person name="Lipzen A."/>
            <person name="Chen C."/>
            <person name="Yanf M."/>
            <person name="Daum C."/>
            <person name="Ng V."/>
            <person name="Clum A."/>
            <person name="Steindorff A."/>
            <person name="Ohm R."/>
            <person name="Martin F."/>
            <person name="Silar P."/>
            <person name="Natvig D."/>
            <person name="Lalanne C."/>
            <person name="Gautier V."/>
            <person name="Ament-Velasquez S.L."/>
            <person name="Kruys A."/>
            <person name="Hutchinson M.I."/>
            <person name="Powell A.J."/>
            <person name="Barry K."/>
            <person name="Miller A.N."/>
            <person name="Grigoriev I.V."/>
            <person name="Debuchy R."/>
            <person name="Gladieux P."/>
            <person name="Thoren M.H."/>
            <person name="Johannesson H."/>
        </authorList>
    </citation>
    <scope>NUCLEOTIDE SEQUENCE</scope>
    <source>
        <strain evidence="2">CBS 958.72</strain>
    </source>
</reference>
<feature type="region of interest" description="Disordered" evidence="1">
    <location>
        <begin position="1"/>
        <end position="75"/>
    </location>
</feature>
<accession>A0AAE0NMH1</accession>
<feature type="compositionally biased region" description="Basic and acidic residues" evidence="1">
    <location>
        <begin position="12"/>
        <end position="28"/>
    </location>
</feature>
<evidence type="ECO:0000256" key="1">
    <source>
        <dbReference type="SAM" id="MobiDB-lite"/>
    </source>
</evidence>
<evidence type="ECO:0000313" key="3">
    <source>
        <dbReference type="Proteomes" id="UP001287356"/>
    </source>
</evidence>
<keyword evidence="3" id="KW-1185">Reference proteome</keyword>
<reference evidence="2" key="1">
    <citation type="journal article" date="2023" name="Mol. Phylogenet. Evol.">
        <title>Genome-scale phylogeny and comparative genomics of the fungal order Sordariales.</title>
        <authorList>
            <person name="Hensen N."/>
            <person name="Bonometti L."/>
            <person name="Westerberg I."/>
            <person name="Brannstrom I.O."/>
            <person name="Guillou S."/>
            <person name="Cros-Aarteil S."/>
            <person name="Calhoun S."/>
            <person name="Haridas S."/>
            <person name="Kuo A."/>
            <person name="Mondo S."/>
            <person name="Pangilinan J."/>
            <person name="Riley R."/>
            <person name="LaButti K."/>
            <person name="Andreopoulos B."/>
            <person name="Lipzen A."/>
            <person name="Chen C."/>
            <person name="Yan M."/>
            <person name="Daum C."/>
            <person name="Ng V."/>
            <person name="Clum A."/>
            <person name="Steindorff A."/>
            <person name="Ohm R.A."/>
            <person name="Martin F."/>
            <person name="Silar P."/>
            <person name="Natvig D.O."/>
            <person name="Lalanne C."/>
            <person name="Gautier V."/>
            <person name="Ament-Velasquez S.L."/>
            <person name="Kruys A."/>
            <person name="Hutchinson M.I."/>
            <person name="Powell A.J."/>
            <person name="Barry K."/>
            <person name="Miller A.N."/>
            <person name="Grigoriev I.V."/>
            <person name="Debuchy R."/>
            <person name="Gladieux P."/>
            <person name="Hiltunen Thoren M."/>
            <person name="Johannesson H."/>
        </authorList>
    </citation>
    <scope>NUCLEOTIDE SEQUENCE</scope>
    <source>
        <strain evidence="2">CBS 958.72</strain>
    </source>
</reference>
<protein>
    <submittedName>
        <fullName evidence="2">Uncharacterized protein</fullName>
    </submittedName>
</protein>